<protein>
    <submittedName>
        <fullName evidence="2">Flavodoxin family protein</fullName>
    </submittedName>
</protein>
<dbReference type="OrthoDB" id="307208at2"/>
<dbReference type="PROSITE" id="PS00201">
    <property type="entry name" value="FLAVODOXIN"/>
    <property type="match status" value="1"/>
</dbReference>
<dbReference type="Pfam" id="PF12641">
    <property type="entry name" value="Flavodoxin_3"/>
    <property type="match status" value="1"/>
</dbReference>
<sequence>MQTLVVYSSLTGNTKKVAEAIYEVFGEKAALFPVEMAPAPTDYDFVIVGFWVDKGTADKKAQEYLKTIQDKPVALFATLGAYPDSEHAASSLKNAAAFLDASNQLVGTFICQGKIDPKLIEQFKNMPGNHPHAATPERMERYKKAASHPDASDLEAAQAIFADIKNSLNRVAGQEKGEVTAS</sequence>
<evidence type="ECO:0000313" key="3">
    <source>
        <dbReference type="Proteomes" id="UP000004324"/>
    </source>
</evidence>
<gene>
    <name evidence="2" type="ORF">FB4_2290</name>
</gene>
<dbReference type="GO" id="GO:0010181">
    <property type="term" value="F:FMN binding"/>
    <property type="evidence" value="ECO:0007669"/>
    <property type="project" value="InterPro"/>
</dbReference>
<dbReference type="PANTHER" id="PTHR38030:SF2">
    <property type="entry name" value="PROTOPORPHYRINOGEN IX DEHYDROGENASE [QUINONE]"/>
    <property type="match status" value="1"/>
</dbReference>
<dbReference type="GO" id="GO:0070819">
    <property type="term" value="F:menaquinone-dependent protoporphyrinogen oxidase activity"/>
    <property type="evidence" value="ECO:0007669"/>
    <property type="project" value="TreeGrafter"/>
</dbReference>
<dbReference type="PATRIC" id="fig|1149862.3.peg.571"/>
<evidence type="ECO:0000259" key="1">
    <source>
        <dbReference type="Pfam" id="PF12641"/>
    </source>
</evidence>
<dbReference type="AlphaFoldDB" id="I9LIV6"/>
<dbReference type="InterPro" id="IPR052200">
    <property type="entry name" value="Protoporphyrinogen_IX_DH"/>
</dbReference>
<dbReference type="GO" id="GO:0016651">
    <property type="term" value="F:oxidoreductase activity, acting on NAD(P)H"/>
    <property type="evidence" value="ECO:0007669"/>
    <property type="project" value="UniProtKB-ARBA"/>
</dbReference>
<dbReference type="InterPro" id="IPR029039">
    <property type="entry name" value="Flavoprotein-like_sf"/>
</dbReference>
<name>I9LIV6_9FIRM</name>
<comment type="caution">
    <text evidence="2">The sequence shown here is derived from an EMBL/GenBank/DDBJ whole genome shotgun (WGS) entry which is preliminary data.</text>
</comment>
<dbReference type="PANTHER" id="PTHR38030">
    <property type="entry name" value="PROTOPORPHYRINOGEN IX DEHYDROGENASE [MENAQUINONE]"/>
    <property type="match status" value="1"/>
</dbReference>
<reference evidence="2 3" key="1">
    <citation type="journal article" date="2012" name="J. Bacteriol.">
        <title>Draft Genome Sequences for Two Metal-Reducing Pelosinus fermentans Strains Isolated from a Cr(VI)-Contaminated Site and for Type Strain R7.</title>
        <authorList>
            <person name="Brown S.D."/>
            <person name="Podar M."/>
            <person name="Klingeman D.M."/>
            <person name="Johnson C.M."/>
            <person name="Yang Z.K."/>
            <person name="Utturkar S.M."/>
            <person name="Land M.L."/>
            <person name="Mosher J.J."/>
            <person name="Hurt R.A.Jr."/>
            <person name="Phelps T.J."/>
            <person name="Palumbo A.V."/>
            <person name="Arkin A.P."/>
            <person name="Hazen T.C."/>
            <person name="Elias D.A."/>
        </authorList>
    </citation>
    <scope>NUCLEOTIDE SEQUENCE [LARGE SCALE GENOMIC DNA]</scope>
    <source>
        <strain evidence="2 3">B4</strain>
    </source>
</reference>
<feature type="domain" description="Flavodoxin-like" evidence="1">
    <location>
        <begin position="4"/>
        <end position="161"/>
    </location>
</feature>
<accession>I9LIV6</accession>
<organism evidence="2 3">
    <name type="scientific">Pelosinus fermentans B4</name>
    <dbReference type="NCBI Taxonomy" id="1149862"/>
    <lineage>
        <taxon>Bacteria</taxon>
        <taxon>Bacillati</taxon>
        <taxon>Bacillota</taxon>
        <taxon>Negativicutes</taxon>
        <taxon>Selenomonadales</taxon>
        <taxon>Sporomusaceae</taxon>
        <taxon>Pelosinus</taxon>
    </lineage>
</organism>
<keyword evidence="3" id="KW-1185">Reference proteome</keyword>
<dbReference type="GO" id="GO:0006783">
    <property type="term" value="P:heme biosynthetic process"/>
    <property type="evidence" value="ECO:0007669"/>
    <property type="project" value="TreeGrafter"/>
</dbReference>
<dbReference type="Gene3D" id="3.40.50.360">
    <property type="match status" value="1"/>
</dbReference>
<dbReference type="GO" id="GO:0009055">
    <property type="term" value="F:electron transfer activity"/>
    <property type="evidence" value="ECO:0007669"/>
    <property type="project" value="InterPro"/>
</dbReference>
<dbReference type="InterPro" id="IPR001226">
    <property type="entry name" value="Flavodoxin_CS"/>
</dbReference>
<proteinExistence type="predicted"/>
<evidence type="ECO:0000313" key="2">
    <source>
        <dbReference type="EMBL" id="EIW20326.1"/>
    </source>
</evidence>
<dbReference type="Proteomes" id="UP000004324">
    <property type="component" value="Unassembled WGS sequence"/>
</dbReference>
<dbReference type="SUPFAM" id="SSF52218">
    <property type="entry name" value="Flavoproteins"/>
    <property type="match status" value="1"/>
</dbReference>
<dbReference type="InterPro" id="IPR008254">
    <property type="entry name" value="Flavodoxin/NO_synth"/>
</dbReference>
<dbReference type="RefSeq" id="WP_007931074.1">
    <property type="nucleotide sequence ID" value="NZ_AKVJ01000007.1"/>
</dbReference>
<dbReference type="EMBL" id="AKVJ01000007">
    <property type="protein sequence ID" value="EIW20326.1"/>
    <property type="molecule type" value="Genomic_DNA"/>
</dbReference>